<feature type="transmembrane region" description="Helical" evidence="6">
    <location>
        <begin position="111"/>
        <end position="133"/>
    </location>
</feature>
<proteinExistence type="predicted"/>
<dbReference type="RefSeq" id="WP_087457961.1">
    <property type="nucleotide sequence ID" value="NZ_CP021434.1"/>
</dbReference>
<reference evidence="8" key="1">
    <citation type="submission" date="2017-05" db="EMBL/GenBank/DDBJ databases">
        <authorList>
            <person name="Sung H."/>
        </authorList>
    </citation>
    <scope>NUCLEOTIDE SEQUENCE [LARGE SCALE GENOMIC DNA]</scope>
    <source>
        <strain evidence="8">AR23208</strain>
    </source>
</reference>
<dbReference type="AlphaFoldDB" id="A0A1Y0IPS4"/>
<protein>
    <submittedName>
        <fullName evidence="7">Uncharacterized protein</fullName>
    </submittedName>
</protein>
<feature type="transmembrane region" description="Helical" evidence="6">
    <location>
        <begin position="289"/>
        <end position="310"/>
    </location>
</feature>
<keyword evidence="3 6" id="KW-0812">Transmembrane</keyword>
<evidence type="ECO:0000256" key="5">
    <source>
        <dbReference type="ARBA" id="ARBA00023136"/>
    </source>
</evidence>
<name>A0A1Y0IPS4_9BACL</name>
<dbReference type="InterPro" id="IPR050833">
    <property type="entry name" value="Poly_Biosynth_Transport"/>
</dbReference>
<keyword evidence="8" id="KW-1185">Reference proteome</keyword>
<evidence type="ECO:0000313" key="8">
    <source>
        <dbReference type="Proteomes" id="UP000195437"/>
    </source>
</evidence>
<dbReference type="PANTHER" id="PTHR30250">
    <property type="entry name" value="PST FAMILY PREDICTED COLANIC ACID TRANSPORTER"/>
    <property type="match status" value="1"/>
</dbReference>
<evidence type="ECO:0000256" key="4">
    <source>
        <dbReference type="ARBA" id="ARBA00022989"/>
    </source>
</evidence>
<evidence type="ECO:0000256" key="2">
    <source>
        <dbReference type="ARBA" id="ARBA00022475"/>
    </source>
</evidence>
<feature type="transmembrane region" description="Helical" evidence="6">
    <location>
        <begin position="170"/>
        <end position="188"/>
    </location>
</feature>
<dbReference type="OrthoDB" id="5906224at2"/>
<feature type="transmembrane region" description="Helical" evidence="6">
    <location>
        <begin position="145"/>
        <end position="164"/>
    </location>
</feature>
<keyword evidence="4 6" id="KW-1133">Transmembrane helix</keyword>
<gene>
    <name evidence="7" type="ORF">CBW65_17725</name>
</gene>
<feature type="transmembrane region" description="Helical" evidence="6">
    <location>
        <begin position="355"/>
        <end position="375"/>
    </location>
</feature>
<feature type="transmembrane region" description="Helical" evidence="6">
    <location>
        <begin position="316"/>
        <end position="335"/>
    </location>
</feature>
<dbReference type="KEGG" id="tum:CBW65_17725"/>
<sequence>MAAAPMLMRHSLAYLVARGVPGLLNFLAVAWLTRLLTQSEYGHYASVIAGAALLNALLFQWLGLGVIRFWPGVQAERREGFLATLCAGYLGLVLVTGLAGGVLMWRLADPFWQGMVGCGVLLVWGQAWFELHLELLRSELRPRRYGLVMLAKALLSVGIGVGLAYLGYGIWGVLAGVLAGMVAPVAWQSVKVFQSVRWRLIDKQLFKQLLRYGLPLTAAFSMELIVSSSNRLLLGAGQAGMYAVGYDLAKQTVGLLMYTIGLAASPLLVRSFEQSGVEAAGREMEKVLLLLLGIGLPATVGLSLLAPNLAETLLGAPFHGAALLMPWAAVAALLFSVKEYCLNRAFQLQQKTLRLIVPTVLAALLNLPLAAWLAGIYGALGAVYATCIVYGAALVVTWVLAKRILPLRVPVKETAKVALSTLVMAGALFPLHTLRGAAALLLQVLTGGAVYAGMLWATGLLKVHFWRRRQGI</sequence>
<accession>A0A1Y0IPS4</accession>
<feature type="transmembrane region" description="Helical" evidence="6">
    <location>
        <begin position="82"/>
        <end position="105"/>
    </location>
</feature>
<evidence type="ECO:0000313" key="7">
    <source>
        <dbReference type="EMBL" id="ARU62602.1"/>
    </source>
</evidence>
<keyword evidence="5 6" id="KW-0472">Membrane</keyword>
<evidence type="ECO:0000256" key="3">
    <source>
        <dbReference type="ARBA" id="ARBA00022692"/>
    </source>
</evidence>
<feature type="transmembrane region" description="Helical" evidence="6">
    <location>
        <begin position="12"/>
        <end position="32"/>
    </location>
</feature>
<comment type="subcellular location">
    <subcellularLocation>
        <location evidence="1">Cell membrane</location>
        <topology evidence="1">Multi-pass membrane protein</topology>
    </subcellularLocation>
</comment>
<dbReference type="Pfam" id="PF13440">
    <property type="entry name" value="Polysacc_synt_3"/>
    <property type="match status" value="1"/>
</dbReference>
<keyword evidence="2" id="KW-1003">Cell membrane</keyword>
<evidence type="ECO:0000256" key="1">
    <source>
        <dbReference type="ARBA" id="ARBA00004651"/>
    </source>
</evidence>
<dbReference type="GO" id="GO:0005886">
    <property type="term" value="C:plasma membrane"/>
    <property type="evidence" value="ECO:0007669"/>
    <property type="project" value="UniProtKB-SubCell"/>
</dbReference>
<organism evidence="7 8">
    <name type="scientific">Tumebacillus avium</name>
    <dbReference type="NCBI Taxonomy" id="1903704"/>
    <lineage>
        <taxon>Bacteria</taxon>
        <taxon>Bacillati</taxon>
        <taxon>Bacillota</taxon>
        <taxon>Bacilli</taxon>
        <taxon>Bacillales</taxon>
        <taxon>Alicyclobacillaceae</taxon>
        <taxon>Tumebacillus</taxon>
    </lineage>
</organism>
<dbReference type="Proteomes" id="UP000195437">
    <property type="component" value="Chromosome"/>
</dbReference>
<feature type="transmembrane region" description="Helical" evidence="6">
    <location>
        <begin position="413"/>
        <end position="431"/>
    </location>
</feature>
<dbReference type="EMBL" id="CP021434">
    <property type="protein sequence ID" value="ARU62602.1"/>
    <property type="molecule type" value="Genomic_DNA"/>
</dbReference>
<evidence type="ECO:0000256" key="6">
    <source>
        <dbReference type="SAM" id="Phobius"/>
    </source>
</evidence>
<dbReference type="PANTHER" id="PTHR30250:SF11">
    <property type="entry name" value="O-ANTIGEN TRANSPORTER-RELATED"/>
    <property type="match status" value="1"/>
</dbReference>
<feature type="transmembrane region" description="Helical" evidence="6">
    <location>
        <begin position="44"/>
        <end position="70"/>
    </location>
</feature>
<feature type="transmembrane region" description="Helical" evidence="6">
    <location>
        <begin position="381"/>
        <end position="401"/>
    </location>
</feature>
<feature type="transmembrane region" description="Helical" evidence="6">
    <location>
        <begin position="437"/>
        <end position="461"/>
    </location>
</feature>